<protein>
    <submittedName>
        <fullName evidence="3">Uncharacterized protein</fullName>
    </submittedName>
</protein>
<dbReference type="AlphaFoldDB" id="A0A6C0H1G9"/>
<sequence>MDKTTRNYDSSISGNVQKEVERLLSEGKTSLTLQDYERLRRKYPDDNTLYEKVMEAFTERAHEVKRTARKFYNLIMKNVLEGNTNGHTLFSILNLSKKYAKENGLSDAEIEEFRRLVETKLESGVDEQSKSEKGLFPSTNVTSFSKLLGTVAVESNSGLQLKEAEYAIVQEIVMIYARSRTLHASVIIQSMLHTDCSTVALSGRYDSSKHDPSVYVNPLLFALFVPKFNSVDERMLLSNVANVVKAKYQKESIATLPDYRLFYALVTDKNDVVCDSESPIKDLRNRAVLQHHLWESVIAIRAGKYFDVTAAQFVTSIDNCKFSIYSPEVVNMGDETVILKRLFAAFSFNPITVVSAPLYGSMNYNQFTSVGYTQDVYNVPYLQFNVPPAQALTTPLNVSDALNQNIYEFVNNTFVQRQRRVHSADEIIAVSLSRKFNAPQVKSANSPFFVSLPLTINGYETINQAVVNCPDTLSVGDNNDTYVLRSAVFAELMVPVVNTSSQQFVSNNEIVVGTSAMVRCSGGFYAYRPVLIHTPLISGNPSGKDGNRSSPIVKLVPGALDANGQPDIDSDPNEIINKRGLVVFYQKQ</sequence>
<dbReference type="Pfam" id="PF03292">
    <property type="entry name" value="Pox_P4B"/>
    <property type="match status" value="1"/>
</dbReference>
<keyword evidence="2" id="KW-0946">Virion</keyword>
<name>A0A6C0H1G9_9ZZZZ</name>
<dbReference type="EMBL" id="MN739843">
    <property type="protein sequence ID" value="QHT74230.1"/>
    <property type="molecule type" value="Genomic_DNA"/>
</dbReference>
<accession>A0A6C0H1G9</accession>
<dbReference type="GO" id="GO:0044423">
    <property type="term" value="C:virion component"/>
    <property type="evidence" value="ECO:0007669"/>
    <property type="project" value="UniProtKB-KW"/>
</dbReference>
<evidence type="ECO:0000256" key="2">
    <source>
        <dbReference type="ARBA" id="ARBA00022844"/>
    </source>
</evidence>
<reference evidence="3" key="1">
    <citation type="journal article" date="2020" name="Nature">
        <title>Giant virus diversity and host interactions through global metagenomics.</title>
        <authorList>
            <person name="Schulz F."/>
            <person name="Roux S."/>
            <person name="Paez-Espino D."/>
            <person name="Jungbluth S."/>
            <person name="Walsh D.A."/>
            <person name="Denef V.J."/>
            <person name="McMahon K.D."/>
            <person name="Konstantinidis K.T."/>
            <person name="Eloe-Fadrosh E.A."/>
            <person name="Kyrpides N.C."/>
            <person name="Woyke T."/>
        </authorList>
    </citation>
    <scope>NUCLEOTIDE SEQUENCE</scope>
    <source>
        <strain evidence="3">GVMAG-M-3300023179-4</strain>
    </source>
</reference>
<organism evidence="3">
    <name type="scientific">viral metagenome</name>
    <dbReference type="NCBI Taxonomy" id="1070528"/>
    <lineage>
        <taxon>unclassified sequences</taxon>
        <taxon>metagenomes</taxon>
        <taxon>organismal metagenomes</taxon>
    </lineage>
</organism>
<comment type="subcellular location">
    <subcellularLocation>
        <location evidence="1">Virion</location>
    </subcellularLocation>
</comment>
<evidence type="ECO:0000256" key="1">
    <source>
        <dbReference type="ARBA" id="ARBA00004328"/>
    </source>
</evidence>
<evidence type="ECO:0000313" key="3">
    <source>
        <dbReference type="EMBL" id="QHT74230.1"/>
    </source>
</evidence>
<proteinExistence type="predicted"/>
<dbReference type="InterPro" id="IPR004972">
    <property type="entry name" value="P4B"/>
</dbReference>